<feature type="compositionally biased region" description="Basic and acidic residues" evidence="1">
    <location>
        <begin position="361"/>
        <end position="381"/>
    </location>
</feature>
<dbReference type="OrthoDB" id="3565427at2759"/>
<proteinExistence type="predicted"/>
<dbReference type="EMBL" id="FJOG01000014">
    <property type="protein sequence ID" value="CZR59607.1"/>
    <property type="molecule type" value="Genomic_DNA"/>
</dbReference>
<evidence type="ECO:0000256" key="1">
    <source>
        <dbReference type="SAM" id="MobiDB-lite"/>
    </source>
</evidence>
<keyword evidence="3" id="KW-1185">Reference proteome</keyword>
<sequence length="562" mass="62993">MAEYSRMDVFAFAEFFAFPNGVPPPDHVLDVGNIHPNIMIRMADLQPKPENACKTNKELSLDADEAMAIAYLWQGIKVSSGDSPRFAMLKSKAEKAVLDRKSMALSPDEAQCFHIRIGRNGSVRSSGVKPPNIVNLWAEYFLRYKTDGTHPLDFKMDRSRDYTLELAGNKEEFALKTQHMSCSEPEQYAECQFFCDVTCMEKLESIRKGGKAVFNSKEAARVLSLVTRYMARNPTFKGGSDLPEAHPRNQGGAKLMAITMGCTGSGTLLAMDEAAALLETCLHVPRPKTLRDKAVIFVQEQLDAARKSLEAKECELVNVRTELEHSKTEHVGEVKKLNRKIAAKERALVEKDKVSTLAGESNHRRQELKSEVTRAKSDADNLRQELKKARKEPDKVKEQWSGKIQELHDKVAAKNAELVVEKQAHQYLQLDNKATLEDLRLYREQTASLQAKLEAQKTSAKNVESIIKKNEGLQKSLAVAKTNQRIETDRINGAVSKATAPLTEKINQLEQLRSCGILMLRKSRDCLAPTSLRQPRLLFRRKASLRVKKFRICSGSAREGAG</sequence>
<feature type="region of interest" description="Disordered" evidence="1">
    <location>
        <begin position="354"/>
        <end position="381"/>
    </location>
</feature>
<protein>
    <submittedName>
        <fullName evidence="2">Uncharacterized protein</fullName>
    </submittedName>
</protein>
<dbReference type="Proteomes" id="UP000184330">
    <property type="component" value="Unassembled WGS sequence"/>
</dbReference>
<organism evidence="2 3">
    <name type="scientific">Phialocephala subalpina</name>
    <dbReference type="NCBI Taxonomy" id="576137"/>
    <lineage>
        <taxon>Eukaryota</taxon>
        <taxon>Fungi</taxon>
        <taxon>Dikarya</taxon>
        <taxon>Ascomycota</taxon>
        <taxon>Pezizomycotina</taxon>
        <taxon>Leotiomycetes</taxon>
        <taxon>Helotiales</taxon>
        <taxon>Mollisiaceae</taxon>
        <taxon>Phialocephala</taxon>
        <taxon>Phialocephala fortinii species complex</taxon>
    </lineage>
</organism>
<name>A0A1L7X3P0_9HELO</name>
<dbReference type="AlphaFoldDB" id="A0A1L7X3P0"/>
<reference evidence="2 3" key="1">
    <citation type="submission" date="2016-03" db="EMBL/GenBank/DDBJ databases">
        <authorList>
            <person name="Ploux O."/>
        </authorList>
    </citation>
    <scope>NUCLEOTIDE SEQUENCE [LARGE SCALE GENOMIC DNA]</scope>
    <source>
        <strain evidence="2 3">UAMH 11012</strain>
    </source>
</reference>
<accession>A0A1L7X3P0</accession>
<evidence type="ECO:0000313" key="3">
    <source>
        <dbReference type="Proteomes" id="UP000184330"/>
    </source>
</evidence>
<evidence type="ECO:0000313" key="2">
    <source>
        <dbReference type="EMBL" id="CZR59607.1"/>
    </source>
</evidence>
<gene>
    <name evidence="2" type="ORF">PAC_09501</name>
</gene>